<feature type="domain" description="IBB" evidence="14">
    <location>
        <begin position="1"/>
        <end position="58"/>
    </location>
</feature>
<dbReference type="Pfam" id="PF01749">
    <property type="entry name" value="IBB"/>
    <property type="match status" value="1"/>
</dbReference>
<comment type="similarity">
    <text evidence="3 11">Belongs to the importin alpha family.</text>
</comment>
<evidence type="ECO:0000256" key="8">
    <source>
        <dbReference type="ARBA" id="ARBA00022927"/>
    </source>
</evidence>
<dbReference type="InterPro" id="IPR011989">
    <property type="entry name" value="ARM-like"/>
</dbReference>
<dbReference type="PROSITE" id="PS51214">
    <property type="entry name" value="IBB"/>
    <property type="match status" value="1"/>
</dbReference>
<keyword evidence="8 11" id="KW-0653">Protein transport</keyword>
<dbReference type="Pfam" id="PF16186">
    <property type="entry name" value="Arm_3"/>
    <property type="match status" value="1"/>
</dbReference>
<evidence type="ECO:0000256" key="6">
    <source>
        <dbReference type="ARBA" id="ARBA00022553"/>
    </source>
</evidence>
<dbReference type="PANTHER" id="PTHR23316">
    <property type="entry name" value="IMPORTIN ALPHA"/>
    <property type="match status" value="1"/>
</dbReference>
<dbReference type="FunFam" id="1.20.5.690:FF:000004">
    <property type="entry name" value="Importin subunit alpha"/>
    <property type="match status" value="1"/>
</dbReference>
<feature type="repeat" description="ARM" evidence="12">
    <location>
        <begin position="114"/>
        <end position="157"/>
    </location>
</feature>
<keyword evidence="5" id="KW-0963">Cytoplasm</keyword>
<evidence type="ECO:0000313" key="16">
    <source>
        <dbReference type="Proteomes" id="UP001044222"/>
    </source>
</evidence>
<evidence type="ECO:0000256" key="11">
    <source>
        <dbReference type="PIRNR" id="PIRNR005673"/>
    </source>
</evidence>
<dbReference type="Gene3D" id="1.20.5.690">
    <property type="entry name" value="Importin-alpha, importin-beta-binding domain"/>
    <property type="match status" value="1"/>
</dbReference>
<dbReference type="AlphaFoldDB" id="A0A9D3RML5"/>
<dbReference type="InterPro" id="IPR016024">
    <property type="entry name" value="ARM-type_fold"/>
</dbReference>
<keyword evidence="16" id="KW-1185">Reference proteome</keyword>
<protein>
    <recommendedName>
        <fullName evidence="11">Importin subunit alpha</fullName>
    </recommendedName>
</protein>
<dbReference type="SUPFAM" id="SSF48371">
    <property type="entry name" value="ARM repeat"/>
    <property type="match status" value="1"/>
</dbReference>
<evidence type="ECO:0000256" key="2">
    <source>
        <dbReference type="ARBA" id="ARBA00004496"/>
    </source>
</evidence>
<evidence type="ECO:0000256" key="12">
    <source>
        <dbReference type="PROSITE-ProRule" id="PRU00259"/>
    </source>
</evidence>
<feature type="region of interest" description="Disordered" evidence="13">
    <location>
        <begin position="1"/>
        <end position="26"/>
    </location>
</feature>
<dbReference type="InterPro" id="IPR000225">
    <property type="entry name" value="Armadillo"/>
</dbReference>
<dbReference type="EMBL" id="JAFIRN010000016">
    <property type="protein sequence ID" value="KAG5833217.1"/>
    <property type="molecule type" value="Genomic_DNA"/>
</dbReference>
<evidence type="ECO:0000313" key="15">
    <source>
        <dbReference type="EMBL" id="KAG5833217.1"/>
    </source>
</evidence>
<dbReference type="FunFam" id="1.25.10.10:FF:000009">
    <property type="entry name" value="Importin subunit alpha"/>
    <property type="match status" value="1"/>
</dbReference>
<dbReference type="PROSITE" id="PS50176">
    <property type="entry name" value="ARM_REPEAT"/>
    <property type="match status" value="2"/>
</dbReference>
<keyword evidence="9" id="KW-0007">Acetylation</keyword>
<evidence type="ECO:0000256" key="5">
    <source>
        <dbReference type="ARBA" id="ARBA00022490"/>
    </source>
</evidence>
<name>A0A9D3RML5_ANGAN</name>
<dbReference type="Proteomes" id="UP001044222">
    <property type="component" value="Chromosome 16"/>
</dbReference>
<dbReference type="InterPro" id="IPR032413">
    <property type="entry name" value="Arm_3"/>
</dbReference>
<dbReference type="Gene3D" id="1.25.10.10">
    <property type="entry name" value="Leucine-rich Repeat Variant"/>
    <property type="match status" value="1"/>
</dbReference>
<keyword evidence="4 11" id="KW-0813">Transport</keyword>
<evidence type="ECO:0000256" key="13">
    <source>
        <dbReference type="SAM" id="MobiDB-lite"/>
    </source>
</evidence>
<sequence>MAESAGLENHRIKSFKNKGRDVETMRRHRNEVTVELRKNKRDEHLLKKRNVPQEESLEDSDVDADFKGQNVTLDAILQNATSDNAVVQLSAVQAARKLLSSDRNPPIDDLIKSGILPILVKCLERDDNPSLQFEAAWALTNIASGTSAQTQAVVKSSKSTDCEAVWALGNIIGDGPQCRDYVISLGVVKPLLSFINPSIPITFLRNILPALCVLIYHTDINILVDTVWALSYLTDGGNEQIQMVIDSGVVPFLVPLLSHQEVKVQTAALRAVGNIVTGTDEQTQVVLNCDVLSHFPNLLTHPKEKINKEAVWFLSNITAGNQQQVQAVIDAGLIPMVIHQLAKGDFGTQKEAAWAISNLTISGRKDQVEYLVQQNVIPPFCNLLSVKDSQVVQVVLDGLKNILIMAGEEASTIAEIIEECGGLEKIENLQQHENEDIYKLAFEIIDQYFSGDDIDEDPSLIPEATQGGTFNFDPASNLQTKEFKF</sequence>
<evidence type="ECO:0000256" key="4">
    <source>
        <dbReference type="ARBA" id="ARBA00022448"/>
    </source>
</evidence>
<gene>
    <name evidence="15" type="ORF">ANANG_G00273560</name>
</gene>
<dbReference type="GO" id="GO:0005737">
    <property type="term" value="C:cytoplasm"/>
    <property type="evidence" value="ECO:0007669"/>
    <property type="project" value="UniProtKB-SubCell"/>
</dbReference>
<evidence type="ECO:0000256" key="10">
    <source>
        <dbReference type="ARBA" id="ARBA00023242"/>
    </source>
</evidence>
<evidence type="ECO:0000256" key="7">
    <source>
        <dbReference type="ARBA" id="ARBA00022737"/>
    </source>
</evidence>
<keyword evidence="10" id="KW-0539">Nucleus</keyword>
<proteinExistence type="inferred from homology"/>
<comment type="caution">
    <text evidence="15">The sequence shown here is derived from an EMBL/GenBank/DDBJ whole genome shotgun (WGS) entry which is preliminary data.</text>
</comment>
<feature type="repeat" description="ARM" evidence="12">
    <location>
        <begin position="248"/>
        <end position="286"/>
    </location>
</feature>
<evidence type="ECO:0000256" key="9">
    <source>
        <dbReference type="ARBA" id="ARBA00022990"/>
    </source>
</evidence>
<dbReference type="GO" id="GO:0005634">
    <property type="term" value="C:nucleus"/>
    <property type="evidence" value="ECO:0007669"/>
    <property type="project" value="UniProtKB-SubCell"/>
</dbReference>
<dbReference type="InterPro" id="IPR002652">
    <property type="entry name" value="Importin-a_IBB"/>
</dbReference>
<dbReference type="GO" id="GO:0061608">
    <property type="term" value="F:nuclear import signal receptor activity"/>
    <property type="evidence" value="ECO:0007669"/>
    <property type="project" value="InterPro"/>
</dbReference>
<dbReference type="SMART" id="SM00185">
    <property type="entry name" value="ARM"/>
    <property type="match status" value="7"/>
</dbReference>
<dbReference type="GO" id="GO:0006606">
    <property type="term" value="P:protein import into nucleus"/>
    <property type="evidence" value="ECO:0007669"/>
    <property type="project" value="InterPro"/>
</dbReference>
<dbReference type="InterPro" id="IPR024931">
    <property type="entry name" value="Importin_alpha"/>
</dbReference>
<accession>A0A9D3RML5</accession>
<reference evidence="15" key="1">
    <citation type="submission" date="2021-01" db="EMBL/GenBank/DDBJ databases">
        <title>A chromosome-scale assembly of European eel, Anguilla anguilla.</title>
        <authorList>
            <person name="Henkel C."/>
            <person name="Jong-Raadsen S.A."/>
            <person name="Dufour S."/>
            <person name="Weltzien F.-A."/>
            <person name="Palstra A.P."/>
            <person name="Pelster B."/>
            <person name="Spaink H.P."/>
            <person name="Van Den Thillart G.E."/>
            <person name="Jansen H."/>
            <person name="Zahm M."/>
            <person name="Klopp C."/>
            <person name="Cedric C."/>
            <person name="Louis A."/>
            <person name="Berthelot C."/>
            <person name="Parey E."/>
            <person name="Roest Crollius H."/>
            <person name="Montfort J."/>
            <person name="Robinson-Rechavi M."/>
            <person name="Bucao C."/>
            <person name="Bouchez O."/>
            <person name="Gislard M."/>
            <person name="Lluch J."/>
            <person name="Milhes M."/>
            <person name="Lampietro C."/>
            <person name="Lopez Roques C."/>
            <person name="Donnadieu C."/>
            <person name="Braasch I."/>
            <person name="Desvignes T."/>
            <person name="Postlethwait J."/>
            <person name="Bobe J."/>
            <person name="Guiguen Y."/>
            <person name="Dirks R."/>
        </authorList>
    </citation>
    <scope>NUCLEOTIDE SEQUENCE</scope>
    <source>
        <strain evidence="15">Tag_6206</strain>
        <tissue evidence="15">Liver</tissue>
    </source>
</reference>
<comment type="subcellular location">
    <subcellularLocation>
        <location evidence="2">Cytoplasm</location>
    </subcellularLocation>
    <subcellularLocation>
        <location evidence="1">Nucleus</location>
    </subcellularLocation>
</comment>
<dbReference type="Pfam" id="PF00514">
    <property type="entry name" value="Arm"/>
    <property type="match status" value="6"/>
</dbReference>
<evidence type="ECO:0000259" key="14">
    <source>
        <dbReference type="PROSITE" id="PS51214"/>
    </source>
</evidence>
<organism evidence="15 16">
    <name type="scientific">Anguilla anguilla</name>
    <name type="common">European freshwater eel</name>
    <name type="synonym">Muraena anguilla</name>
    <dbReference type="NCBI Taxonomy" id="7936"/>
    <lineage>
        <taxon>Eukaryota</taxon>
        <taxon>Metazoa</taxon>
        <taxon>Chordata</taxon>
        <taxon>Craniata</taxon>
        <taxon>Vertebrata</taxon>
        <taxon>Euteleostomi</taxon>
        <taxon>Actinopterygii</taxon>
        <taxon>Neopterygii</taxon>
        <taxon>Teleostei</taxon>
        <taxon>Anguilliformes</taxon>
        <taxon>Anguillidae</taxon>
        <taxon>Anguilla</taxon>
    </lineage>
</organism>
<evidence type="ECO:0000256" key="3">
    <source>
        <dbReference type="ARBA" id="ARBA00010394"/>
    </source>
</evidence>
<keyword evidence="7" id="KW-0677">Repeat</keyword>
<dbReference type="InterPro" id="IPR036975">
    <property type="entry name" value="Importin-a_IBB_sf"/>
</dbReference>
<evidence type="ECO:0000256" key="1">
    <source>
        <dbReference type="ARBA" id="ARBA00004123"/>
    </source>
</evidence>
<keyword evidence="6" id="KW-0597">Phosphoprotein</keyword>
<dbReference type="PIRSF" id="PIRSF005673">
    <property type="entry name" value="Importin_alpha"/>
    <property type="match status" value="1"/>
</dbReference>